<proteinExistence type="predicted"/>
<name>A0ABU2WF70_9GAMM</name>
<evidence type="ECO:0000313" key="1">
    <source>
        <dbReference type="EMBL" id="MDT0496521.1"/>
    </source>
</evidence>
<evidence type="ECO:0000313" key="2">
    <source>
        <dbReference type="Proteomes" id="UP001254608"/>
    </source>
</evidence>
<sequence length="149" mass="14751">MTAAIQGRATARRENLLINKPVSGSATIYAGTMFALLAADGMAVPAGTAGSGQALAVARYTVSGEGTDGLNRVDGERGCFKFANSAAGDEITHAHIGQACYAVDDQTVALTDGSGSLSLAGAIADVDSDGDVWVQIMPGALGPAGPAGP</sequence>
<accession>A0ABU2WF70</accession>
<dbReference type="EMBL" id="JAVRIC010000004">
    <property type="protein sequence ID" value="MDT0496521.1"/>
    <property type="molecule type" value="Genomic_DNA"/>
</dbReference>
<dbReference type="RefSeq" id="WP_311363913.1">
    <property type="nucleotide sequence ID" value="NZ_JAVRIC010000004.1"/>
</dbReference>
<reference evidence="1 2" key="1">
    <citation type="submission" date="2023-09" db="EMBL/GenBank/DDBJ databases">
        <authorList>
            <person name="Rey-Velasco X."/>
        </authorList>
    </citation>
    <scope>NUCLEOTIDE SEQUENCE [LARGE SCALE GENOMIC DNA]</scope>
    <source>
        <strain evidence="1 2">W345</strain>
    </source>
</reference>
<comment type="caution">
    <text evidence="1">The sequence shown here is derived from an EMBL/GenBank/DDBJ whole genome shotgun (WGS) entry which is preliminary data.</text>
</comment>
<dbReference type="Proteomes" id="UP001254608">
    <property type="component" value="Unassembled WGS sequence"/>
</dbReference>
<organism evidence="1 2">
    <name type="scientific">Banduia mediterranea</name>
    <dbReference type="NCBI Taxonomy" id="3075609"/>
    <lineage>
        <taxon>Bacteria</taxon>
        <taxon>Pseudomonadati</taxon>
        <taxon>Pseudomonadota</taxon>
        <taxon>Gammaproteobacteria</taxon>
        <taxon>Nevskiales</taxon>
        <taxon>Algiphilaceae</taxon>
        <taxon>Banduia</taxon>
    </lineage>
</organism>
<gene>
    <name evidence="1" type="ORF">RM530_03965</name>
</gene>
<protein>
    <submittedName>
        <fullName evidence="1">Uncharacterized protein</fullName>
    </submittedName>
</protein>
<keyword evidence="2" id="KW-1185">Reference proteome</keyword>